<proteinExistence type="predicted"/>
<reference evidence="1" key="1">
    <citation type="submission" date="2022-07" db="EMBL/GenBank/DDBJ databases">
        <title>Draft genome sequence of Zalerion maritima ATCC 34329, a (micro)plastics degrading marine fungus.</title>
        <authorList>
            <person name="Paco A."/>
            <person name="Goncalves M.F.M."/>
            <person name="Rocha-Santos T.A.P."/>
            <person name="Alves A."/>
        </authorList>
    </citation>
    <scope>NUCLEOTIDE SEQUENCE</scope>
    <source>
        <strain evidence="1">ATCC 34329</strain>
    </source>
</reference>
<protein>
    <submittedName>
        <fullName evidence="1">Uncharacterized protein</fullName>
    </submittedName>
</protein>
<organism evidence="1 2">
    <name type="scientific">Zalerion maritima</name>
    <dbReference type="NCBI Taxonomy" id="339359"/>
    <lineage>
        <taxon>Eukaryota</taxon>
        <taxon>Fungi</taxon>
        <taxon>Dikarya</taxon>
        <taxon>Ascomycota</taxon>
        <taxon>Pezizomycotina</taxon>
        <taxon>Sordariomycetes</taxon>
        <taxon>Lulworthiomycetidae</taxon>
        <taxon>Lulworthiales</taxon>
        <taxon>Lulworthiaceae</taxon>
        <taxon>Zalerion</taxon>
    </lineage>
</organism>
<evidence type="ECO:0000313" key="1">
    <source>
        <dbReference type="EMBL" id="KAJ2901625.1"/>
    </source>
</evidence>
<comment type="caution">
    <text evidence="1">The sequence shown here is derived from an EMBL/GenBank/DDBJ whole genome shotgun (WGS) entry which is preliminary data.</text>
</comment>
<sequence>MQPLETSAQQGDLRSDVTLQADSSRATAARLLLSRQLRDSDGEAVHDIYKLDIVEDHDAGHVQLVMPRQRMLKNLNGMDVVSRATASINKGVSMSLSLIDITAVSFAMRSALAWRRRGQSY</sequence>
<dbReference type="Proteomes" id="UP001201980">
    <property type="component" value="Unassembled WGS sequence"/>
</dbReference>
<accession>A0AAD5WRD4</accession>
<gene>
    <name evidence="1" type="ORF">MKZ38_001645</name>
</gene>
<name>A0AAD5WRD4_9PEZI</name>
<keyword evidence="2" id="KW-1185">Reference proteome</keyword>
<dbReference type="EMBL" id="JAKWBI020000145">
    <property type="protein sequence ID" value="KAJ2901625.1"/>
    <property type="molecule type" value="Genomic_DNA"/>
</dbReference>
<evidence type="ECO:0000313" key="2">
    <source>
        <dbReference type="Proteomes" id="UP001201980"/>
    </source>
</evidence>
<dbReference type="AlphaFoldDB" id="A0AAD5WRD4"/>